<organism evidence="7 8">
    <name type="scientific">Candidatus Methylopumilus turicensis</name>
    <dbReference type="NCBI Taxonomy" id="1581680"/>
    <lineage>
        <taxon>Bacteria</taxon>
        <taxon>Pseudomonadati</taxon>
        <taxon>Pseudomonadota</taxon>
        <taxon>Betaproteobacteria</taxon>
        <taxon>Nitrosomonadales</taxon>
        <taxon>Methylophilaceae</taxon>
        <taxon>Candidatus Methylopumilus</taxon>
    </lineage>
</organism>
<dbReference type="NCBIfam" id="TIGR02695">
    <property type="entry name" value="azurin"/>
    <property type="match status" value="1"/>
</dbReference>
<dbReference type="CDD" id="cd13922">
    <property type="entry name" value="Azurin"/>
    <property type="match status" value="1"/>
</dbReference>
<dbReference type="OrthoDB" id="9814063at2"/>
<dbReference type="Pfam" id="PF00127">
    <property type="entry name" value="Copper-bind"/>
    <property type="match status" value="1"/>
</dbReference>
<dbReference type="Proteomes" id="UP000056322">
    <property type="component" value="Chromosome 1"/>
</dbReference>
<evidence type="ECO:0000256" key="3">
    <source>
        <dbReference type="ARBA" id="ARBA00022982"/>
    </source>
</evidence>
<keyword evidence="4 5" id="KW-0186">Copper</keyword>
<dbReference type="AlphaFoldDB" id="A0A0B7J0Y6"/>
<dbReference type="InterPro" id="IPR000923">
    <property type="entry name" value="BlueCu_1"/>
</dbReference>
<feature type="signal peptide" evidence="5">
    <location>
        <begin position="1"/>
        <end position="21"/>
    </location>
</feature>
<comment type="subcellular location">
    <subcellularLocation>
        <location evidence="5">Periplasm</location>
    </subcellularLocation>
</comment>
<evidence type="ECO:0000256" key="5">
    <source>
        <dbReference type="RuleBase" id="RU363017"/>
    </source>
</evidence>
<dbReference type="Gene3D" id="2.60.40.420">
    <property type="entry name" value="Cupredoxins - blue copper proteins"/>
    <property type="match status" value="1"/>
</dbReference>
<dbReference type="PANTHER" id="PTHR38439">
    <property type="entry name" value="AURACYANIN-B"/>
    <property type="match status" value="1"/>
</dbReference>
<accession>A0A0B7J0Y6</accession>
<dbReference type="EMBL" id="LN794158">
    <property type="protein sequence ID" value="CEN56442.1"/>
    <property type="molecule type" value="Genomic_DNA"/>
</dbReference>
<dbReference type="KEGG" id="mbac:BN1209_1404"/>
<feature type="chain" id="PRO_5006514222" description="Azurin" evidence="5">
    <location>
        <begin position="22"/>
        <end position="149"/>
    </location>
</feature>
<sequence>MLKTIVGSIAILGISSSIAMAGECDVAIEATASMAYSAKEITIGKACKEVNLTLKNAGNMPKAAMGHNLVIAKKADMQAVIADGNTAGLSKNFVKDNDERVIAHTAVLGGGESATIKFKTDKMNQKETYAFFCSFPGHSAVMNGVVKFN</sequence>
<name>A0A0B7J0Y6_9PROT</name>
<dbReference type="PANTHER" id="PTHR38439:SF2">
    <property type="entry name" value="OUTER MEMBRANE PROTEIN H.8"/>
    <property type="match status" value="1"/>
</dbReference>
<dbReference type="InterPro" id="IPR008972">
    <property type="entry name" value="Cupredoxin"/>
</dbReference>
<dbReference type="GO" id="GO:0042597">
    <property type="term" value="C:periplasmic space"/>
    <property type="evidence" value="ECO:0007669"/>
    <property type="project" value="UniProtKB-SubCell"/>
</dbReference>
<dbReference type="HOGENOM" id="CLU_112845_1_0_4"/>
<dbReference type="InterPro" id="IPR050845">
    <property type="entry name" value="Cu-binding_ET"/>
</dbReference>
<keyword evidence="5" id="KW-0574">Periplasm</keyword>
<dbReference type="InterPro" id="IPR014068">
    <property type="entry name" value="Azurin"/>
</dbReference>
<dbReference type="RefSeq" id="WP_045751535.1">
    <property type="nucleotide sequence ID" value="NZ_LN794158.1"/>
</dbReference>
<evidence type="ECO:0000256" key="2">
    <source>
        <dbReference type="ARBA" id="ARBA00022723"/>
    </source>
</evidence>
<dbReference type="GO" id="GO:0009055">
    <property type="term" value="F:electron transfer activity"/>
    <property type="evidence" value="ECO:0007669"/>
    <property type="project" value="InterPro"/>
</dbReference>
<keyword evidence="1 5" id="KW-0813">Transport</keyword>
<gene>
    <name evidence="7" type="ORF">BN1209_1404</name>
</gene>
<keyword evidence="2 5" id="KW-0479">Metal-binding</keyword>
<evidence type="ECO:0000313" key="7">
    <source>
        <dbReference type="EMBL" id="CEN56442.1"/>
    </source>
</evidence>
<dbReference type="GO" id="GO:0005507">
    <property type="term" value="F:copper ion binding"/>
    <property type="evidence" value="ECO:0007669"/>
    <property type="project" value="UniProtKB-UniRule"/>
</dbReference>
<dbReference type="SUPFAM" id="SSF49503">
    <property type="entry name" value="Cupredoxins"/>
    <property type="match status" value="1"/>
</dbReference>
<keyword evidence="5" id="KW-0732">Signal</keyword>
<evidence type="ECO:0000256" key="4">
    <source>
        <dbReference type="ARBA" id="ARBA00023008"/>
    </source>
</evidence>
<feature type="domain" description="Blue (type 1) copper" evidence="6">
    <location>
        <begin position="23"/>
        <end position="147"/>
    </location>
</feature>
<evidence type="ECO:0000256" key="1">
    <source>
        <dbReference type="ARBA" id="ARBA00022448"/>
    </source>
</evidence>
<comment type="function">
    <text evidence="5">Transfers electrons from cytochrome c551 to cytochrome oxidase.</text>
</comment>
<proteinExistence type="predicted"/>
<reference evidence="8" key="1">
    <citation type="submission" date="2014-12" db="EMBL/GenBank/DDBJ databases">
        <authorList>
            <person name="Salcher M.M."/>
        </authorList>
    </citation>
    <scope>NUCLEOTIDE SEQUENCE [LARGE SCALE GENOMIC DNA]</scope>
    <source>
        <strain evidence="8">MMS-10A-171</strain>
    </source>
</reference>
<keyword evidence="3 5" id="KW-0249">Electron transport</keyword>
<protein>
    <recommendedName>
        <fullName evidence="5">Azurin</fullName>
    </recommendedName>
</protein>
<evidence type="ECO:0000259" key="6">
    <source>
        <dbReference type="Pfam" id="PF00127"/>
    </source>
</evidence>
<evidence type="ECO:0000313" key="8">
    <source>
        <dbReference type="Proteomes" id="UP000056322"/>
    </source>
</evidence>
<dbReference type="STRING" id="1581680.BN1209_1404"/>
<keyword evidence="8" id="KW-1185">Reference proteome</keyword>